<feature type="domain" description="G-protein coupled receptors family 1 profile" evidence="16">
    <location>
        <begin position="63"/>
        <end position="348"/>
    </location>
</feature>
<dbReference type="PANTHER" id="PTHR22752:SF10">
    <property type="entry name" value="G-PROTEIN COUPLED RECEPTOR 161"/>
    <property type="match status" value="1"/>
</dbReference>
<protein>
    <submittedName>
        <fullName evidence="18">G-protein coupled receptor 161-like</fullName>
    </submittedName>
</protein>
<feature type="transmembrane region" description="Helical" evidence="15">
    <location>
        <begin position="163"/>
        <end position="183"/>
    </location>
</feature>
<evidence type="ECO:0000256" key="7">
    <source>
        <dbReference type="ARBA" id="ARBA00023040"/>
    </source>
</evidence>
<keyword evidence="12" id="KW-0325">Glycoprotein</keyword>
<keyword evidence="6 15" id="KW-1133">Transmembrane helix</keyword>
<evidence type="ECO:0000256" key="10">
    <source>
        <dbReference type="ARBA" id="ARBA00023157"/>
    </source>
</evidence>
<dbReference type="KEGG" id="aplc:110985393"/>
<keyword evidence="4" id="KW-1003">Cell membrane</keyword>
<dbReference type="Gene3D" id="1.20.1070.10">
    <property type="entry name" value="Rhodopsin 7-helix transmembrane proteins"/>
    <property type="match status" value="1"/>
</dbReference>
<evidence type="ECO:0000259" key="16">
    <source>
        <dbReference type="PROSITE" id="PS50262"/>
    </source>
</evidence>
<keyword evidence="10" id="KW-1015">Disulfide bond</keyword>
<dbReference type="PANTHER" id="PTHR22752">
    <property type="entry name" value="G PROTEIN-COUPLED RECEPTOR"/>
    <property type="match status" value="1"/>
</dbReference>
<reference evidence="18" key="1">
    <citation type="submission" date="2025-08" db="UniProtKB">
        <authorList>
            <consortium name="RefSeq"/>
        </authorList>
    </citation>
    <scope>IDENTIFICATION</scope>
</reference>
<dbReference type="AlphaFoldDB" id="A0A8B7ZB81"/>
<dbReference type="GeneID" id="110985393"/>
<evidence type="ECO:0000256" key="9">
    <source>
        <dbReference type="ARBA" id="ARBA00023136"/>
    </source>
</evidence>
<keyword evidence="17" id="KW-1185">Reference proteome</keyword>
<feature type="transmembrane region" description="Helical" evidence="15">
    <location>
        <begin position="214"/>
        <end position="237"/>
    </location>
</feature>
<dbReference type="GO" id="GO:0004930">
    <property type="term" value="F:G protein-coupled receptor activity"/>
    <property type="evidence" value="ECO:0007669"/>
    <property type="project" value="UniProtKB-KW"/>
</dbReference>
<organism evidence="17 18">
    <name type="scientific">Acanthaster planci</name>
    <name type="common">Crown-of-thorns starfish</name>
    <dbReference type="NCBI Taxonomy" id="133434"/>
    <lineage>
        <taxon>Eukaryota</taxon>
        <taxon>Metazoa</taxon>
        <taxon>Echinodermata</taxon>
        <taxon>Eleutherozoa</taxon>
        <taxon>Asterozoa</taxon>
        <taxon>Asteroidea</taxon>
        <taxon>Valvatacea</taxon>
        <taxon>Valvatida</taxon>
        <taxon>Acanthasteridae</taxon>
        <taxon>Acanthaster</taxon>
    </lineage>
</organism>
<keyword evidence="13" id="KW-0807">Transducer</keyword>
<evidence type="ECO:0000256" key="3">
    <source>
        <dbReference type="ARBA" id="ARBA00022473"/>
    </source>
</evidence>
<evidence type="ECO:0000256" key="6">
    <source>
        <dbReference type="ARBA" id="ARBA00022989"/>
    </source>
</evidence>
<keyword evidence="9 15" id="KW-0472">Membrane</keyword>
<feature type="transmembrane region" description="Helical" evidence="15">
    <location>
        <begin position="291"/>
        <end position="311"/>
    </location>
</feature>
<gene>
    <name evidence="18" type="primary">LOC110985393</name>
</gene>
<dbReference type="SMART" id="SM01381">
    <property type="entry name" value="7TM_GPCR_Srsx"/>
    <property type="match status" value="1"/>
</dbReference>
<dbReference type="GO" id="GO:0060170">
    <property type="term" value="C:ciliary membrane"/>
    <property type="evidence" value="ECO:0007669"/>
    <property type="project" value="UniProtKB-SubCell"/>
</dbReference>
<keyword evidence="5 15" id="KW-0812">Transmembrane</keyword>
<evidence type="ECO:0000256" key="14">
    <source>
        <dbReference type="ARBA" id="ARBA00023273"/>
    </source>
</evidence>
<keyword evidence="14" id="KW-0966">Cell projection</keyword>
<dbReference type="Pfam" id="PF00001">
    <property type="entry name" value="7tm_1"/>
    <property type="match status" value="1"/>
</dbReference>
<proteinExistence type="predicted"/>
<name>A0A8B7ZB81_ACAPL</name>
<evidence type="ECO:0000256" key="4">
    <source>
        <dbReference type="ARBA" id="ARBA00022475"/>
    </source>
</evidence>
<feature type="transmembrane region" description="Helical" evidence="15">
    <location>
        <begin position="331"/>
        <end position="350"/>
    </location>
</feature>
<dbReference type="InterPro" id="IPR000276">
    <property type="entry name" value="GPCR_Rhodpsn"/>
</dbReference>
<dbReference type="GO" id="GO:0005768">
    <property type="term" value="C:endosome"/>
    <property type="evidence" value="ECO:0007669"/>
    <property type="project" value="TreeGrafter"/>
</dbReference>
<feature type="transmembrane region" description="Helical" evidence="15">
    <location>
        <begin position="84"/>
        <end position="103"/>
    </location>
</feature>
<keyword evidence="11" id="KW-0675">Receptor</keyword>
<feature type="transmembrane region" description="Helical" evidence="15">
    <location>
        <begin position="123"/>
        <end position="142"/>
    </location>
</feature>
<evidence type="ECO:0000313" key="18">
    <source>
        <dbReference type="RefSeq" id="XP_022102075.1"/>
    </source>
</evidence>
<dbReference type="OrthoDB" id="5980076at2759"/>
<evidence type="ECO:0000256" key="15">
    <source>
        <dbReference type="SAM" id="Phobius"/>
    </source>
</evidence>
<evidence type="ECO:0000313" key="17">
    <source>
        <dbReference type="Proteomes" id="UP000694845"/>
    </source>
</evidence>
<evidence type="ECO:0000256" key="12">
    <source>
        <dbReference type="ARBA" id="ARBA00023180"/>
    </source>
</evidence>
<dbReference type="OMA" id="SYEIYLM"/>
<dbReference type="InterPro" id="IPR017452">
    <property type="entry name" value="GPCR_Rhodpsn_7TM"/>
</dbReference>
<sequence length="380" mass="42697">MQMGLLANTRLEFSPFASMSSTSLQPSNATSSAASPIQTADSAAITIFQISSLLVILIAAFLGNGVIFLVFIRKPSLLSVSNRFVLHLAVCNFLMCAVVMPPVSISVVSTDWMLTDQSCTITGFLNVLLFAAIIFTLVMITVDRYVAVMLPLRYYIYMTTRRAAMMMLVVWIMALALALPPVLGWNYISYHHHRFICTAAVPGHDKTSGNSYEIYLMVGGFAVPLILIATMYGRMYFAARNLIARDRHRWFRVPSSDETSSCSNTDPVKRPRTFTSGGIKKILRVHIGDEWRTAQTTLMVMFSFVVSWLPYYVVGFVEAAFDKHVSSFWEWLPLWLALSSSAFNPYVYVFRSASMRHHAFSLFGLRRRASIKDSKLFTEA</sequence>
<dbReference type="RefSeq" id="XP_022102075.1">
    <property type="nucleotide sequence ID" value="XM_022246383.1"/>
</dbReference>
<dbReference type="SUPFAM" id="SSF81321">
    <property type="entry name" value="Family A G protein-coupled receptor-like"/>
    <property type="match status" value="1"/>
</dbReference>
<evidence type="ECO:0000256" key="2">
    <source>
        <dbReference type="ARBA" id="ARBA00004651"/>
    </source>
</evidence>
<feature type="transmembrane region" description="Helical" evidence="15">
    <location>
        <begin position="47"/>
        <end position="72"/>
    </location>
</feature>
<evidence type="ECO:0000256" key="1">
    <source>
        <dbReference type="ARBA" id="ARBA00004309"/>
    </source>
</evidence>
<dbReference type="PROSITE" id="PS50262">
    <property type="entry name" value="G_PROTEIN_RECEP_F1_2"/>
    <property type="match status" value="1"/>
</dbReference>
<dbReference type="CDD" id="cd00637">
    <property type="entry name" value="7tm_classA_rhodopsin-like"/>
    <property type="match status" value="1"/>
</dbReference>
<accession>A0A8B7ZB81</accession>
<evidence type="ECO:0000256" key="11">
    <source>
        <dbReference type="ARBA" id="ARBA00023170"/>
    </source>
</evidence>
<keyword evidence="3" id="KW-0217">Developmental protein</keyword>
<evidence type="ECO:0000256" key="5">
    <source>
        <dbReference type="ARBA" id="ARBA00022692"/>
    </source>
</evidence>
<evidence type="ECO:0000256" key="13">
    <source>
        <dbReference type="ARBA" id="ARBA00023224"/>
    </source>
</evidence>
<comment type="subcellular location">
    <subcellularLocation>
        <location evidence="2">Cell membrane</location>
        <topology evidence="2">Multi-pass membrane protein</topology>
    </subcellularLocation>
    <subcellularLocation>
        <location evidence="1">Cell projection</location>
        <location evidence="1">Cilium membrane</location>
    </subcellularLocation>
</comment>
<dbReference type="Proteomes" id="UP000694845">
    <property type="component" value="Unplaced"/>
</dbReference>
<keyword evidence="7" id="KW-0297">G-protein coupled receptor</keyword>
<keyword evidence="8" id="KW-0969">Cilium</keyword>
<evidence type="ECO:0000256" key="8">
    <source>
        <dbReference type="ARBA" id="ARBA00023069"/>
    </source>
</evidence>
<dbReference type="PRINTS" id="PR00237">
    <property type="entry name" value="GPCRRHODOPSN"/>
</dbReference>